<organism evidence="2 3">
    <name type="scientific">Actinotalea fermentans</name>
    <dbReference type="NCBI Taxonomy" id="43671"/>
    <lineage>
        <taxon>Bacteria</taxon>
        <taxon>Bacillati</taxon>
        <taxon>Actinomycetota</taxon>
        <taxon>Actinomycetes</taxon>
        <taxon>Micrococcales</taxon>
        <taxon>Cellulomonadaceae</taxon>
        <taxon>Actinotalea</taxon>
    </lineage>
</organism>
<feature type="region of interest" description="Disordered" evidence="1">
    <location>
        <begin position="18"/>
        <end position="39"/>
    </location>
</feature>
<dbReference type="InterPro" id="IPR045773">
    <property type="entry name" value="DUF6226"/>
</dbReference>
<accession>A0A511YX79</accession>
<dbReference type="EMBL" id="BJYK01000004">
    <property type="protein sequence ID" value="GEN79805.1"/>
    <property type="molecule type" value="Genomic_DNA"/>
</dbReference>
<protein>
    <submittedName>
        <fullName evidence="2">Uncharacterized protein</fullName>
    </submittedName>
</protein>
<dbReference type="OrthoDB" id="3290597at2"/>
<evidence type="ECO:0000313" key="3">
    <source>
        <dbReference type="Proteomes" id="UP000321484"/>
    </source>
</evidence>
<reference evidence="2 3" key="1">
    <citation type="submission" date="2019-07" db="EMBL/GenBank/DDBJ databases">
        <title>Whole genome shotgun sequence of Actinotalea fermentans NBRC 105374.</title>
        <authorList>
            <person name="Hosoyama A."/>
            <person name="Uohara A."/>
            <person name="Ohji S."/>
            <person name="Ichikawa N."/>
        </authorList>
    </citation>
    <scope>NUCLEOTIDE SEQUENCE [LARGE SCALE GENOMIC DNA]</scope>
    <source>
        <strain evidence="2 3">NBRC 105374</strain>
    </source>
</reference>
<dbReference type="AlphaFoldDB" id="A0A511YX79"/>
<dbReference type="Proteomes" id="UP000321484">
    <property type="component" value="Unassembled WGS sequence"/>
</dbReference>
<dbReference type="Pfam" id="PF19736">
    <property type="entry name" value="DUF6226"/>
    <property type="match status" value="1"/>
</dbReference>
<comment type="caution">
    <text evidence="2">The sequence shown here is derived from an EMBL/GenBank/DDBJ whole genome shotgun (WGS) entry which is preliminary data.</text>
</comment>
<name>A0A511YX79_9CELL</name>
<keyword evidence="3" id="KW-1185">Reference proteome</keyword>
<dbReference type="RefSeq" id="WP_034245192.1">
    <property type="nucleotide sequence ID" value="NZ_BJYK01000004.1"/>
</dbReference>
<proteinExistence type="predicted"/>
<evidence type="ECO:0000256" key="1">
    <source>
        <dbReference type="SAM" id="MobiDB-lite"/>
    </source>
</evidence>
<evidence type="ECO:0000313" key="2">
    <source>
        <dbReference type="EMBL" id="GEN79805.1"/>
    </source>
</evidence>
<sequence length="227" mass="24682">MVTIDALQGEVDARFGRLGLPSWADPHPDRRPHDDEYSRLTDPGRHVVVHERARVWAQVLRDRLGARVDRLPAEPMTVAHGQRYGFDRGVRVMSSRPGTLPLLLLERDGRDRPGDAPLPVLVLAVARTDVTLAQWPDCGCDACDSGSADLLEAVDGSVREVVGGPCVVLQGPGWGGRWVPNGGSAYSRGAERHEFRALMEVCRRLAAGEDVAPPDGTKAFVGRSWLG</sequence>
<feature type="compositionally biased region" description="Basic and acidic residues" evidence="1">
    <location>
        <begin position="26"/>
        <end position="39"/>
    </location>
</feature>
<gene>
    <name evidence="2" type="ORF">AFE02nite_15390</name>
</gene>